<dbReference type="Pfam" id="PF09834">
    <property type="entry name" value="DUF2061"/>
    <property type="match status" value="1"/>
</dbReference>
<dbReference type="Proteomes" id="UP000269265">
    <property type="component" value="Unassembled WGS sequence"/>
</dbReference>
<comment type="caution">
    <text evidence="3">The sequence shown here is derived from an EMBL/GenBank/DDBJ whole genome shotgun (WGS) entry which is preliminary data.</text>
</comment>
<dbReference type="OrthoDB" id="9133582at2"/>
<organism evidence="3 4">
    <name type="scientific">Aquabacterium soli</name>
    <dbReference type="NCBI Taxonomy" id="2493092"/>
    <lineage>
        <taxon>Bacteria</taxon>
        <taxon>Pseudomonadati</taxon>
        <taxon>Pseudomonadota</taxon>
        <taxon>Betaproteobacteria</taxon>
        <taxon>Burkholderiales</taxon>
        <taxon>Aquabacterium</taxon>
    </lineage>
</organism>
<keyword evidence="1" id="KW-1133">Transmembrane helix</keyword>
<reference evidence="3 4" key="1">
    <citation type="submission" date="2018-12" db="EMBL/GenBank/DDBJ databases">
        <title>The whole draft genome of Aquabacterium sp. SJQ9.</title>
        <authorList>
            <person name="Sun L."/>
            <person name="Gao X."/>
            <person name="Chen W."/>
            <person name="Huang K."/>
        </authorList>
    </citation>
    <scope>NUCLEOTIDE SEQUENCE [LARGE SCALE GENOMIC DNA]</scope>
    <source>
        <strain evidence="3 4">SJQ9</strain>
    </source>
</reference>
<sequence>MAKTATFGVMHLVTSFTVTYALTGSVSIAGIVTFVEPLVNTVMHYFFDKYWDHPKVEAARGVIARVRGRRAQATEQNRDELGQPA</sequence>
<evidence type="ECO:0000256" key="1">
    <source>
        <dbReference type="SAM" id="Phobius"/>
    </source>
</evidence>
<evidence type="ECO:0000259" key="2">
    <source>
        <dbReference type="Pfam" id="PF09834"/>
    </source>
</evidence>
<feature type="domain" description="DUF2061" evidence="2">
    <location>
        <begin position="1"/>
        <end position="52"/>
    </location>
</feature>
<keyword evidence="1" id="KW-0472">Membrane</keyword>
<dbReference type="EMBL" id="RSED01000029">
    <property type="protein sequence ID" value="RRS01051.1"/>
    <property type="molecule type" value="Genomic_DNA"/>
</dbReference>
<gene>
    <name evidence="3" type="ORF">EIP75_22255</name>
</gene>
<keyword evidence="1" id="KW-0812">Transmembrane</keyword>
<keyword evidence="4" id="KW-1185">Reference proteome</keyword>
<dbReference type="AlphaFoldDB" id="A0A3R8U0J8"/>
<dbReference type="RefSeq" id="WP_125245400.1">
    <property type="nucleotide sequence ID" value="NZ_RSED01000029.1"/>
</dbReference>
<proteinExistence type="predicted"/>
<accession>A0A3R8U0J8</accession>
<feature type="transmembrane region" description="Helical" evidence="1">
    <location>
        <begin position="12"/>
        <end position="35"/>
    </location>
</feature>
<dbReference type="InterPro" id="IPR018638">
    <property type="entry name" value="DUF2061_membrane"/>
</dbReference>
<name>A0A3R8U0J8_9BURK</name>
<protein>
    <submittedName>
        <fullName evidence="3">DUF2061 domain-containing protein</fullName>
    </submittedName>
</protein>
<evidence type="ECO:0000313" key="4">
    <source>
        <dbReference type="Proteomes" id="UP000269265"/>
    </source>
</evidence>
<evidence type="ECO:0000313" key="3">
    <source>
        <dbReference type="EMBL" id="RRS01051.1"/>
    </source>
</evidence>